<feature type="compositionally biased region" description="Acidic residues" evidence="1">
    <location>
        <begin position="45"/>
        <end position="56"/>
    </location>
</feature>
<feature type="compositionally biased region" description="Basic residues" evidence="1">
    <location>
        <begin position="213"/>
        <end position="224"/>
    </location>
</feature>
<comment type="caution">
    <text evidence="2">The sequence shown here is derived from an EMBL/GenBank/DDBJ whole genome shotgun (WGS) entry which is preliminary data.</text>
</comment>
<protein>
    <submittedName>
        <fullName evidence="2">Uncharacterized protein</fullName>
    </submittedName>
</protein>
<evidence type="ECO:0000313" key="2">
    <source>
        <dbReference type="EMBL" id="TDG47001.1"/>
    </source>
</evidence>
<evidence type="ECO:0000313" key="3">
    <source>
        <dbReference type="Proteomes" id="UP000295192"/>
    </source>
</evidence>
<feature type="compositionally biased region" description="Polar residues" evidence="1">
    <location>
        <begin position="1"/>
        <end position="10"/>
    </location>
</feature>
<name>A0A484BGX0_DRONA</name>
<gene>
    <name evidence="2" type="ORF">AWZ03_006582</name>
</gene>
<organism evidence="2 3">
    <name type="scientific">Drosophila navojoa</name>
    <name type="common">Fruit fly</name>
    <dbReference type="NCBI Taxonomy" id="7232"/>
    <lineage>
        <taxon>Eukaryota</taxon>
        <taxon>Metazoa</taxon>
        <taxon>Ecdysozoa</taxon>
        <taxon>Arthropoda</taxon>
        <taxon>Hexapoda</taxon>
        <taxon>Insecta</taxon>
        <taxon>Pterygota</taxon>
        <taxon>Neoptera</taxon>
        <taxon>Endopterygota</taxon>
        <taxon>Diptera</taxon>
        <taxon>Brachycera</taxon>
        <taxon>Muscomorpha</taxon>
        <taxon>Ephydroidea</taxon>
        <taxon>Drosophilidae</taxon>
        <taxon>Drosophila</taxon>
    </lineage>
</organism>
<evidence type="ECO:0000256" key="1">
    <source>
        <dbReference type="SAM" id="MobiDB-lite"/>
    </source>
</evidence>
<feature type="compositionally biased region" description="Acidic residues" evidence="1">
    <location>
        <begin position="103"/>
        <end position="127"/>
    </location>
</feature>
<feature type="compositionally biased region" description="Acidic residues" evidence="1">
    <location>
        <begin position="157"/>
        <end position="167"/>
    </location>
</feature>
<feature type="compositionally biased region" description="Low complexity" evidence="1">
    <location>
        <begin position="25"/>
        <end position="37"/>
    </location>
</feature>
<dbReference type="Proteomes" id="UP000295192">
    <property type="component" value="Unassembled WGS sequence"/>
</dbReference>
<feature type="compositionally biased region" description="Basic residues" evidence="1">
    <location>
        <begin position="238"/>
        <end position="251"/>
    </location>
</feature>
<sequence length="308" mass="33752">MSDVNDQAQISVAGRITPQIVTETSSSMAYGEESESSSSERSESSDDDSSDSDDEGANSSTKKDEEEEDWSNNISYIVRTPLHKHDCSRSTSAISGSIVASEMETETETAELEVELTTDEATTEAEDSNNIPEMLTFTVPSSPEEESCNATRSSPDVETEPVNEDCEQLTAPSVLIPNMENKVLDLSPAYRRRSLRSATRSNPAKSSAPPKKAVARPRQRKRKVYSMPTSPNSIGARVAKRPRHSKGRTKSPVKNSDAPLARPVEVTEYFTSISATLVSHRIKKAPFLYLRGHIDRLVGEALAKNKMP</sequence>
<reference evidence="2 3" key="1">
    <citation type="journal article" date="2019" name="J. Hered.">
        <title>An Improved Genome Assembly for Drosophila navojoa, the Basal Species in the mojavensis Cluster.</title>
        <authorList>
            <person name="Vanderlinde T."/>
            <person name="Dupim E.G."/>
            <person name="Nazario-Yepiz N.O."/>
            <person name="Carvalho A.B."/>
        </authorList>
    </citation>
    <scope>NUCLEOTIDE SEQUENCE [LARGE SCALE GENOMIC DNA]</scope>
    <source>
        <strain evidence="2">Navoj_Jal97</strain>
        <tissue evidence="2">Whole organism</tissue>
    </source>
</reference>
<keyword evidence="3" id="KW-1185">Reference proteome</keyword>
<proteinExistence type="predicted"/>
<feature type="compositionally biased region" description="Low complexity" evidence="1">
    <location>
        <begin position="203"/>
        <end position="212"/>
    </location>
</feature>
<dbReference type="EMBL" id="LSRL02000050">
    <property type="protein sequence ID" value="TDG47001.1"/>
    <property type="molecule type" value="Genomic_DNA"/>
</dbReference>
<dbReference type="OrthoDB" id="7871672at2759"/>
<dbReference type="OMA" id="WSNNISY"/>
<dbReference type="AlphaFoldDB" id="A0A484BGX0"/>
<accession>A0A484BGX0</accession>
<feature type="region of interest" description="Disordered" evidence="1">
    <location>
        <begin position="194"/>
        <end position="257"/>
    </location>
</feature>
<feature type="region of interest" description="Disordered" evidence="1">
    <location>
        <begin position="1"/>
        <end position="173"/>
    </location>
</feature>